<keyword evidence="3 6" id="KW-0812">Transmembrane</keyword>
<evidence type="ECO:0000259" key="9">
    <source>
        <dbReference type="Pfam" id="PF23357"/>
    </source>
</evidence>
<evidence type="ECO:0000256" key="6">
    <source>
        <dbReference type="SAM" id="Phobius"/>
    </source>
</evidence>
<dbReference type="InterPro" id="IPR055396">
    <property type="entry name" value="DUF7088"/>
</dbReference>
<evidence type="ECO:0000313" key="11">
    <source>
        <dbReference type="Proteomes" id="UP000176604"/>
    </source>
</evidence>
<dbReference type="Pfam" id="PF23357">
    <property type="entry name" value="DUF7088"/>
    <property type="match status" value="1"/>
</dbReference>
<dbReference type="Pfam" id="PF12698">
    <property type="entry name" value="ABC2_membrane_3"/>
    <property type="match status" value="1"/>
</dbReference>
<evidence type="ECO:0000259" key="7">
    <source>
        <dbReference type="Pfam" id="PF09822"/>
    </source>
</evidence>
<evidence type="ECO:0000256" key="4">
    <source>
        <dbReference type="ARBA" id="ARBA00022989"/>
    </source>
</evidence>
<feature type="domain" description="ABC-type uncharacterised transport system" evidence="7">
    <location>
        <begin position="416"/>
        <end position="660"/>
    </location>
</feature>
<evidence type="ECO:0000256" key="2">
    <source>
        <dbReference type="ARBA" id="ARBA00022475"/>
    </source>
</evidence>
<dbReference type="GO" id="GO:0140359">
    <property type="term" value="F:ABC-type transporter activity"/>
    <property type="evidence" value="ECO:0007669"/>
    <property type="project" value="InterPro"/>
</dbReference>
<feature type="transmembrane region" description="Helical" evidence="6">
    <location>
        <begin position="96"/>
        <end position="118"/>
    </location>
</feature>
<dbReference type="PROSITE" id="PS51257">
    <property type="entry name" value="PROKAR_LIPOPROTEIN"/>
    <property type="match status" value="1"/>
</dbReference>
<keyword evidence="5 6" id="KW-0472">Membrane</keyword>
<reference evidence="10 11" key="1">
    <citation type="journal article" date="2016" name="Nat. Commun.">
        <title>Thousands of microbial genomes shed light on interconnected biogeochemical processes in an aquifer system.</title>
        <authorList>
            <person name="Anantharaman K."/>
            <person name="Brown C.T."/>
            <person name="Hug L.A."/>
            <person name="Sharon I."/>
            <person name="Castelle C.J."/>
            <person name="Probst A.J."/>
            <person name="Thomas B.C."/>
            <person name="Singh A."/>
            <person name="Wilkins M.J."/>
            <person name="Karaoz U."/>
            <person name="Brodie E.L."/>
            <person name="Williams K.H."/>
            <person name="Hubbard S.S."/>
            <person name="Banfield J.F."/>
        </authorList>
    </citation>
    <scope>NUCLEOTIDE SEQUENCE [LARGE SCALE GENOMIC DNA]</scope>
</reference>
<feature type="transmembrane region" description="Helical" evidence="6">
    <location>
        <begin position="130"/>
        <end position="153"/>
    </location>
</feature>
<keyword evidence="4 6" id="KW-1133">Transmembrane helix</keyword>
<dbReference type="STRING" id="1802397.A3J43_01955"/>
<dbReference type="GO" id="GO:0005886">
    <property type="term" value="C:plasma membrane"/>
    <property type="evidence" value="ECO:0007669"/>
    <property type="project" value="UniProtKB-SubCell"/>
</dbReference>
<feature type="transmembrane region" description="Helical" evidence="6">
    <location>
        <begin position="248"/>
        <end position="268"/>
    </location>
</feature>
<dbReference type="EMBL" id="MGEF01000054">
    <property type="protein sequence ID" value="OGL77650.1"/>
    <property type="molecule type" value="Genomic_DNA"/>
</dbReference>
<feature type="domain" description="ABC-2 type transporter transmembrane" evidence="8">
    <location>
        <begin position="56"/>
        <end position="194"/>
    </location>
</feature>
<comment type="subcellular location">
    <subcellularLocation>
        <location evidence="1">Cell membrane</location>
        <topology evidence="1">Multi-pass membrane protein</topology>
    </subcellularLocation>
</comment>
<evidence type="ECO:0000313" key="10">
    <source>
        <dbReference type="EMBL" id="OGL77650.1"/>
    </source>
</evidence>
<protein>
    <submittedName>
        <fullName evidence="10">Uncharacterized protein</fullName>
    </submittedName>
</protein>
<dbReference type="Proteomes" id="UP000176604">
    <property type="component" value="Unassembled WGS sequence"/>
</dbReference>
<dbReference type="InterPro" id="IPR019196">
    <property type="entry name" value="ABC_transp_unknown"/>
</dbReference>
<organism evidence="10 11">
    <name type="scientific">Candidatus Uhrbacteria bacterium RIFCSPHIGHO2_12_FULL_54_23</name>
    <dbReference type="NCBI Taxonomy" id="1802397"/>
    <lineage>
        <taxon>Bacteria</taxon>
        <taxon>Candidatus Uhriibacteriota</taxon>
    </lineage>
</organism>
<feature type="transmembrane region" description="Helical" evidence="6">
    <location>
        <begin position="165"/>
        <end position="183"/>
    </location>
</feature>
<dbReference type="InterPro" id="IPR013525">
    <property type="entry name" value="ABC2_TM"/>
</dbReference>
<keyword evidence="2" id="KW-1003">Cell membrane</keyword>
<dbReference type="Pfam" id="PF09822">
    <property type="entry name" value="ABC_transp_aux"/>
    <property type="match status" value="1"/>
</dbReference>
<dbReference type="AlphaFoldDB" id="A0A1F7UH75"/>
<dbReference type="InterPro" id="IPR051449">
    <property type="entry name" value="ABC-2_transporter_component"/>
</dbReference>
<evidence type="ECO:0000256" key="3">
    <source>
        <dbReference type="ARBA" id="ARBA00022692"/>
    </source>
</evidence>
<comment type="caution">
    <text evidence="10">The sequence shown here is derived from an EMBL/GenBank/DDBJ whole genome shotgun (WGS) entry which is preliminary data.</text>
</comment>
<evidence type="ECO:0000256" key="1">
    <source>
        <dbReference type="ARBA" id="ARBA00004651"/>
    </source>
</evidence>
<feature type="domain" description="DUF7088" evidence="9">
    <location>
        <begin position="281"/>
        <end position="383"/>
    </location>
</feature>
<feature type="transmembrane region" description="Helical" evidence="6">
    <location>
        <begin position="57"/>
        <end position="75"/>
    </location>
</feature>
<feature type="transmembrane region" description="Helical" evidence="6">
    <location>
        <begin position="217"/>
        <end position="236"/>
    </location>
</feature>
<proteinExistence type="predicted"/>
<dbReference type="PANTHER" id="PTHR30294">
    <property type="entry name" value="MEMBRANE COMPONENT OF ABC TRANSPORTER YHHJ-RELATED"/>
    <property type="match status" value="1"/>
</dbReference>
<gene>
    <name evidence="10" type="ORF">A3J43_01955</name>
</gene>
<accession>A0A1F7UH75</accession>
<feature type="transmembrane region" description="Helical" evidence="6">
    <location>
        <begin position="710"/>
        <end position="730"/>
    </location>
</feature>
<sequence>MSEVRQVIAIIKRELRAWFDHPTGYLLVMAALACNAFFFFRSLAVNPVASLRASFQLLPWLLMFLVPAVTMRLVAEDRKSGVLETTLARPVSPWTYLAGKLMAGWKFFGIFLVLTLPIPLTLAQYGDFDWGIVAAEYIGALLLALAMTALGIAASAATKHQVTSFLIGIGLNFLLFIIGYEVVTVSLPAGARFVAENLSLAGHFQNVTRGVLDLRDALYFLTLTGAAVTVAAWLLVRTQWSVRGARYRRMSVGVALVAILAVGVNLAGARLRGRIDFTGANAYTLSPAAKTLLGSVPDVVTIKLYATQELPPQVALLKRDAEDLLADIRAAGKGQVTATSVLLEEGQPEMEEARSSGVQSVQFNVLKEDSFQAQNGMFGLVVSYAGGNEVIGYLDRTDDLEYRIVRLVKKLTVKEKPAVAMLTGFGDQSYEMGNFRSALGEFYTVTNTDISTGTPVIAESAKAAVLAGPAEDLSDAAKKAMTDFIDRGGSVLAVLNGVETDTQTLTAMPRQSQNGELFAKYGAKVTTQLIADVQAYETISMQSGIFSLMLPYPFWVKASVVKAHPIAGDLPFVVTPWVSDVQRTAEGIYEVEDVLTTTEGGAVAAAPYNIDPQQQFQFDRNSLGVKTLGVAMRARSVENASVQGGRIVLVGDADFLTDQFTREGSPNLAFGLNTVDWLTQDEALISIRTKSRLPAPLQFPDDGARTRVRYFNLIGMPLFVGIFAIIRLFLRRRRSANQ</sequence>
<name>A0A1F7UH75_9BACT</name>
<dbReference type="PANTHER" id="PTHR30294:SF29">
    <property type="entry name" value="MULTIDRUG ABC TRANSPORTER PERMEASE YBHS-RELATED"/>
    <property type="match status" value="1"/>
</dbReference>
<evidence type="ECO:0000256" key="5">
    <source>
        <dbReference type="ARBA" id="ARBA00023136"/>
    </source>
</evidence>
<feature type="transmembrane region" description="Helical" evidence="6">
    <location>
        <begin position="23"/>
        <end position="45"/>
    </location>
</feature>
<evidence type="ECO:0000259" key="8">
    <source>
        <dbReference type="Pfam" id="PF12698"/>
    </source>
</evidence>